<dbReference type="SUPFAM" id="SSF54593">
    <property type="entry name" value="Glyoxalase/Bleomycin resistance protein/Dihydroxybiphenyl dioxygenase"/>
    <property type="match status" value="1"/>
</dbReference>
<evidence type="ECO:0000313" key="7">
    <source>
        <dbReference type="Proteomes" id="UP000487350"/>
    </source>
</evidence>
<dbReference type="PANTHER" id="PTHR11959:SF1">
    <property type="entry name" value="4-HYDROXYPHENYLPYRUVATE DIOXYGENASE"/>
    <property type="match status" value="1"/>
</dbReference>
<feature type="domain" description="VOC" evidence="5">
    <location>
        <begin position="143"/>
        <end position="296"/>
    </location>
</feature>
<evidence type="ECO:0000313" key="6">
    <source>
        <dbReference type="EMBL" id="MRD49747.1"/>
    </source>
</evidence>
<keyword evidence="6" id="KW-0560">Oxidoreductase</keyword>
<comment type="cofactor">
    <cofactor evidence="4">
        <name>Fe cation</name>
        <dbReference type="ChEBI" id="CHEBI:24875"/>
    </cofactor>
    <text evidence="4">Binds 1 Fe cation per subunit.</text>
</comment>
<accession>A0A844BE85</accession>
<evidence type="ECO:0000259" key="5">
    <source>
        <dbReference type="PROSITE" id="PS51819"/>
    </source>
</evidence>
<evidence type="ECO:0000256" key="2">
    <source>
        <dbReference type="ARBA" id="ARBA00022737"/>
    </source>
</evidence>
<dbReference type="InterPro" id="IPR037523">
    <property type="entry name" value="VOC_core"/>
</dbReference>
<dbReference type="InterPro" id="IPR004360">
    <property type="entry name" value="Glyas_Fos-R_dOase_dom"/>
</dbReference>
<protein>
    <submittedName>
        <fullName evidence="6">4-hydroxyphenylpyruvate dioxygenase</fullName>
    </submittedName>
</protein>
<dbReference type="Gene3D" id="3.10.180.10">
    <property type="entry name" value="2,3-Dihydroxybiphenyl 1,2-Dioxygenase, domain 1"/>
    <property type="match status" value="2"/>
</dbReference>
<gene>
    <name evidence="6" type="ORF">GHT07_20965</name>
</gene>
<dbReference type="GO" id="GO:0006572">
    <property type="term" value="P:L-tyrosine catabolic process"/>
    <property type="evidence" value="ECO:0007669"/>
    <property type="project" value="TreeGrafter"/>
</dbReference>
<keyword evidence="4" id="KW-0479">Metal-binding</keyword>
<keyword evidence="6" id="KW-0670">Pyruvate</keyword>
<dbReference type="GO" id="GO:0046872">
    <property type="term" value="F:metal ion binding"/>
    <property type="evidence" value="ECO:0007669"/>
    <property type="project" value="UniProtKB-KW"/>
</dbReference>
<dbReference type="Pfam" id="PF00903">
    <property type="entry name" value="Glyoxalase"/>
    <property type="match status" value="1"/>
</dbReference>
<keyword evidence="3 4" id="KW-0408">Iron</keyword>
<dbReference type="PIRSF" id="PIRSF009283">
    <property type="entry name" value="HPP_dOase"/>
    <property type="match status" value="1"/>
</dbReference>
<comment type="caution">
    <text evidence="6">The sequence shown here is derived from an EMBL/GenBank/DDBJ whole genome shotgun (WGS) entry which is preliminary data.</text>
</comment>
<keyword evidence="2" id="KW-0677">Repeat</keyword>
<dbReference type="InterPro" id="IPR029068">
    <property type="entry name" value="Glyas_Bleomycin-R_OHBP_Dase"/>
</dbReference>
<dbReference type="Proteomes" id="UP000487350">
    <property type="component" value="Unassembled WGS sequence"/>
</dbReference>
<feature type="binding site" evidence="4">
    <location>
        <position position="224"/>
    </location>
    <ligand>
        <name>Fe cation</name>
        <dbReference type="ChEBI" id="CHEBI:24875"/>
    </ligand>
</feature>
<keyword evidence="7" id="KW-1185">Reference proteome</keyword>
<proteinExistence type="inferred from homology"/>
<dbReference type="EMBL" id="WJBU01000032">
    <property type="protein sequence ID" value="MRD49747.1"/>
    <property type="molecule type" value="Genomic_DNA"/>
</dbReference>
<organism evidence="6 7">
    <name type="scientific">Caenimonas koreensis DSM 17982</name>
    <dbReference type="NCBI Taxonomy" id="1121255"/>
    <lineage>
        <taxon>Bacteria</taxon>
        <taxon>Pseudomonadati</taxon>
        <taxon>Pseudomonadota</taxon>
        <taxon>Betaproteobacteria</taxon>
        <taxon>Burkholderiales</taxon>
        <taxon>Comamonadaceae</taxon>
        <taxon>Caenimonas</taxon>
    </lineage>
</organism>
<reference evidence="6 7" key="1">
    <citation type="submission" date="2019-11" db="EMBL/GenBank/DDBJ databases">
        <title>Caenimonas koreensis gen. nov., sp. nov., isolated from activated sludge.</title>
        <authorList>
            <person name="Seung H.R."/>
        </authorList>
    </citation>
    <scope>NUCLEOTIDE SEQUENCE [LARGE SCALE GENOMIC DNA]</scope>
    <source>
        <strain evidence="6 7">EMB320</strain>
    </source>
</reference>
<dbReference type="PANTHER" id="PTHR11959">
    <property type="entry name" value="4-HYDROXYPHENYLPYRUVATE DIOXYGENASE"/>
    <property type="match status" value="1"/>
</dbReference>
<dbReference type="PROSITE" id="PS51819">
    <property type="entry name" value="VOC"/>
    <property type="match status" value="1"/>
</dbReference>
<comment type="similarity">
    <text evidence="1">Belongs to the 4HPPD family.</text>
</comment>
<dbReference type="AlphaFoldDB" id="A0A844BE85"/>
<keyword evidence="6" id="KW-0223">Dioxygenase</keyword>
<sequence>MKGIDVNPLGIVGIGFVEFGGLGQAEMAGLNRLGFQRQGSPGSAEILQKGGVQFVANKAEGSLAAAFGAEHGPAVAAWAMRVEDPAGALDAAVARGAKPYSARHRLLVDVPTVEGIGGTAIYLVPKNFALGGGAMCADEPGCAIDHLTHNVATNAFDKWVSFFRSVFGFDLVWAFETRGQATGFATNALRSPCGTFCLTFNKPDEPKSQIQEFLDVLGGEGIQHIAISTKNIYDEVAQLRSNRIEFLPLPAEYYRDAKKKDLARAEDIARLESLGIYIDGEMHDEKPQLLLQIFTKQTIGPMFFEFIQRKNNRGFGEGNGRALFEAMERDQFERGVLK</sequence>
<name>A0A844BE85_9BURK</name>
<dbReference type="OrthoDB" id="9780241at2"/>
<feature type="binding site" evidence="4">
    <location>
        <position position="146"/>
    </location>
    <ligand>
        <name>Fe cation</name>
        <dbReference type="ChEBI" id="CHEBI:24875"/>
    </ligand>
</feature>
<evidence type="ECO:0000256" key="4">
    <source>
        <dbReference type="PIRSR" id="PIRSR009283-1"/>
    </source>
</evidence>
<dbReference type="InterPro" id="IPR005956">
    <property type="entry name" value="4OHPhenylPyrv_dOase"/>
</dbReference>
<feature type="binding site" evidence="4">
    <location>
        <position position="305"/>
    </location>
    <ligand>
        <name>Fe cation</name>
        <dbReference type="ChEBI" id="CHEBI:24875"/>
    </ligand>
</feature>
<evidence type="ECO:0000256" key="3">
    <source>
        <dbReference type="ARBA" id="ARBA00023004"/>
    </source>
</evidence>
<dbReference type="Pfam" id="PF14696">
    <property type="entry name" value="Glyoxalase_5"/>
    <property type="match status" value="1"/>
</dbReference>
<dbReference type="RefSeq" id="WP_153587040.1">
    <property type="nucleotide sequence ID" value="NZ_WJBU01000032.1"/>
</dbReference>
<dbReference type="GO" id="GO:0003868">
    <property type="term" value="F:4-hydroxyphenylpyruvate dioxygenase activity"/>
    <property type="evidence" value="ECO:0007669"/>
    <property type="project" value="InterPro"/>
</dbReference>
<evidence type="ECO:0000256" key="1">
    <source>
        <dbReference type="ARBA" id="ARBA00005877"/>
    </source>
</evidence>